<proteinExistence type="predicted"/>
<keyword evidence="3" id="KW-1185">Reference proteome</keyword>
<evidence type="ECO:0000313" key="2">
    <source>
        <dbReference type="EMBL" id="ELY86582.1"/>
    </source>
</evidence>
<feature type="region of interest" description="Disordered" evidence="1">
    <location>
        <begin position="57"/>
        <end position="108"/>
    </location>
</feature>
<gene>
    <name evidence="2" type="ORF">C483_19270</name>
</gene>
<reference evidence="2 3" key="1">
    <citation type="journal article" date="2014" name="PLoS Genet.">
        <title>Phylogenetically driven sequencing of extremely halophilic archaea reveals strategies for static and dynamic osmo-response.</title>
        <authorList>
            <person name="Becker E.A."/>
            <person name="Seitzer P.M."/>
            <person name="Tritt A."/>
            <person name="Larsen D."/>
            <person name="Krusor M."/>
            <person name="Yao A.I."/>
            <person name="Wu D."/>
            <person name="Madern D."/>
            <person name="Eisen J.A."/>
            <person name="Darling A.E."/>
            <person name="Facciotti M.T."/>
        </authorList>
    </citation>
    <scope>NUCLEOTIDE SEQUENCE [LARGE SCALE GENOMIC DNA]</scope>
    <source>
        <strain evidence="2 3">JCM 10989</strain>
    </source>
</reference>
<evidence type="ECO:0000256" key="1">
    <source>
        <dbReference type="SAM" id="MobiDB-lite"/>
    </source>
</evidence>
<dbReference type="Proteomes" id="UP000011519">
    <property type="component" value="Unassembled WGS sequence"/>
</dbReference>
<dbReference type="PATRIC" id="fig|1227493.4.peg.3876"/>
<feature type="compositionally biased region" description="Polar residues" evidence="1">
    <location>
        <begin position="88"/>
        <end position="103"/>
    </location>
</feature>
<dbReference type="EMBL" id="AOIM01000043">
    <property type="protein sequence ID" value="ELY86582.1"/>
    <property type="molecule type" value="Genomic_DNA"/>
</dbReference>
<organism evidence="2 3">
    <name type="scientific">Natrialba hulunbeirensis JCM 10989</name>
    <dbReference type="NCBI Taxonomy" id="1227493"/>
    <lineage>
        <taxon>Archaea</taxon>
        <taxon>Methanobacteriati</taxon>
        <taxon>Methanobacteriota</taxon>
        <taxon>Stenosarchaea group</taxon>
        <taxon>Halobacteria</taxon>
        <taxon>Halobacteriales</taxon>
        <taxon>Natrialbaceae</taxon>
        <taxon>Natrialba</taxon>
    </lineage>
</organism>
<dbReference type="AlphaFoldDB" id="L9ZM01"/>
<feature type="compositionally biased region" description="Basic and acidic residues" evidence="1">
    <location>
        <begin position="72"/>
        <end position="87"/>
    </location>
</feature>
<evidence type="ECO:0000313" key="3">
    <source>
        <dbReference type="Proteomes" id="UP000011519"/>
    </source>
</evidence>
<name>L9ZM01_9EURY</name>
<comment type="caution">
    <text evidence="2">The sequence shown here is derived from an EMBL/GenBank/DDBJ whole genome shotgun (WGS) entry which is preliminary data.</text>
</comment>
<protein>
    <submittedName>
        <fullName evidence="2">Uncharacterized protein</fullName>
    </submittedName>
</protein>
<sequence length="122" mass="13794">MNYFDDDEAIHFEVWAPQSDEQRAIVSLASAEEPDQTRVLVNVHFGSEHIIDIKEPQILNESTMQSIEQTDDGDRSTDEDTQHERVESQQGTLSESTSHSTISFEIEAETVDTQEIALQKEG</sequence>
<accession>L9ZM01</accession>
<feature type="compositionally biased region" description="Polar residues" evidence="1">
    <location>
        <begin position="59"/>
        <end position="68"/>
    </location>
</feature>